<dbReference type="RefSeq" id="WP_183202352.1">
    <property type="nucleotide sequence ID" value="NZ_BAAAER010000002.1"/>
</dbReference>
<dbReference type="AlphaFoldDB" id="A0A7W6NNV9"/>
<dbReference type="Proteomes" id="UP000529946">
    <property type="component" value="Unassembled WGS sequence"/>
</dbReference>
<proteinExistence type="predicted"/>
<feature type="region of interest" description="Disordered" evidence="1">
    <location>
        <begin position="1"/>
        <end position="23"/>
    </location>
</feature>
<dbReference type="EMBL" id="JACIDM010000001">
    <property type="protein sequence ID" value="MBB4081560.1"/>
    <property type="molecule type" value="Genomic_DNA"/>
</dbReference>
<evidence type="ECO:0000313" key="2">
    <source>
        <dbReference type="EMBL" id="MBB4081560.1"/>
    </source>
</evidence>
<reference evidence="2 3" key="1">
    <citation type="submission" date="2020-08" db="EMBL/GenBank/DDBJ databases">
        <title>Genomic Encyclopedia of Type Strains, Phase IV (KMG-IV): sequencing the most valuable type-strain genomes for metagenomic binning, comparative biology and taxonomic classification.</title>
        <authorList>
            <person name="Goeker M."/>
        </authorList>
    </citation>
    <scope>NUCLEOTIDE SEQUENCE [LARGE SCALE GENOMIC DNA]</scope>
    <source>
        <strain evidence="2 3">DSM 23960</strain>
    </source>
</reference>
<keyword evidence="3" id="KW-1185">Reference proteome</keyword>
<name>A0A7W6NNV9_9CAUL</name>
<sequence length="78" mass="8030">MSAIRTPTPSPLFPTQTPLSPARSSRSTFFQQALDGVKSPVAAAPAAAERPVASVAAPAFEASGERAIRPGSLVDIRV</sequence>
<protein>
    <submittedName>
        <fullName evidence="2">Uncharacterized protein</fullName>
    </submittedName>
</protein>
<organism evidence="2 3">
    <name type="scientific">Brevundimonas lenta</name>
    <dbReference type="NCBI Taxonomy" id="424796"/>
    <lineage>
        <taxon>Bacteria</taxon>
        <taxon>Pseudomonadati</taxon>
        <taxon>Pseudomonadota</taxon>
        <taxon>Alphaproteobacteria</taxon>
        <taxon>Caulobacterales</taxon>
        <taxon>Caulobacteraceae</taxon>
        <taxon>Brevundimonas</taxon>
    </lineage>
</organism>
<gene>
    <name evidence="2" type="ORF">GGR12_000399</name>
</gene>
<evidence type="ECO:0000256" key="1">
    <source>
        <dbReference type="SAM" id="MobiDB-lite"/>
    </source>
</evidence>
<comment type="caution">
    <text evidence="2">The sequence shown here is derived from an EMBL/GenBank/DDBJ whole genome shotgun (WGS) entry which is preliminary data.</text>
</comment>
<feature type="compositionally biased region" description="Polar residues" evidence="1">
    <location>
        <begin position="13"/>
        <end position="23"/>
    </location>
</feature>
<accession>A0A7W6NNV9</accession>
<evidence type="ECO:0000313" key="3">
    <source>
        <dbReference type="Proteomes" id="UP000529946"/>
    </source>
</evidence>